<evidence type="ECO:0000313" key="3">
    <source>
        <dbReference type="EMBL" id="WMV45506.1"/>
    </source>
</evidence>
<accession>A0AAF0UHA1</accession>
<evidence type="ECO:0000259" key="2">
    <source>
        <dbReference type="Pfam" id="PF24626"/>
    </source>
</evidence>
<dbReference type="PANTHER" id="PTHR46148">
    <property type="entry name" value="CHROMO DOMAIN-CONTAINING PROTEIN"/>
    <property type="match status" value="1"/>
</dbReference>
<evidence type="ECO:0000313" key="4">
    <source>
        <dbReference type="Proteomes" id="UP001234989"/>
    </source>
</evidence>
<feature type="compositionally biased region" description="Basic and acidic residues" evidence="1">
    <location>
        <begin position="119"/>
        <end position="135"/>
    </location>
</feature>
<dbReference type="Gene3D" id="3.30.70.270">
    <property type="match status" value="1"/>
</dbReference>
<gene>
    <name evidence="3" type="ORF">MTR67_038891</name>
</gene>
<dbReference type="EMBL" id="CP133620">
    <property type="protein sequence ID" value="WMV45506.1"/>
    <property type="molecule type" value="Genomic_DNA"/>
</dbReference>
<dbReference type="AlphaFoldDB" id="A0AAF0UHA1"/>
<dbReference type="Pfam" id="PF24626">
    <property type="entry name" value="SH3_Tf2-1"/>
    <property type="match status" value="1"/>
</dbReference>
<protein>
    <recommendedName>
        <fullName evidence="2">Tf2-1-like SH3-like domain-containing protein</fullName>
    </recommendedName>
</protein>
<reference evidence="3" key="1">
    <citation type="submission" date="2023-08" db="EMBL/GenBank/DDBJ databases">
        <title>A de novo genome assembly of Solanum verrucosum Schlechtendal, a Mexican diploid species geographically isolated from the other diploid A-genome species in potato relatives.</title>
        <authorList>
            <person name="Hosaka K."/>
        </authorList>
    </citation>
    <scope>NUCLEOTIDE SEQUENCE</scope>
    <source>
        <tissue evidence="3">Young leaves</tissue>
    </source>
</reference>
<feature type="region of interest" description="Disordered" evidence="1">
    <location>
        <begin position="119"/>
        <end position="161"/>
    </location>
</feature>
<keyword evidence="4" id="KW-1185">Reference proteome</keyword>
<proteinExistence type="predicted"/>
<feature type="domain" description="Tf2-1-like SH3-like" evidence="2">
    <location>
        <begin position="417"/>
        <end position="472"/>
    </location>
</feature>
<dbReference type="PANTHER" id="PTHR46148:SF56">
    <property type="entry name" value="RETROTRANSPOSON PROTEIN"/>
    <property type="match status" value="1"/>
</dbReference>
<evidence type="ECO:0000256" key="1">
    <source>
        <dbReference type="SAM" id="MobiDB-lite"/>
    </source>
</evidence>
<name>A0AAF0UHA1_SOLVR</name>
<dbReference type="InterPro" id="IPR043502">
    <property type="entry name" value="DNA/RNA_pol_sf"/>
</dbReference>
<dbReference type="Gene3D" id="3.10.10.10">
    <property type="entry name" value="HIV Type 1 Reverse Transcriptase, subunit A, domain 1"/>
    <property type="match status" value="2"/>
</dbReference>
<dbReference type="InterPro" id="IPR056924">
    <property type="entry name" value="SH3_Tf2-1"/>
</dbReference>
<sequence>MFIMPLEGLGVKENISYEDVPVEILNCQVRKLRNKEVASIKVFWSNPFVEGLLGRPKPIWCPGYGSQRTYVGRNADENMEPEGNMSVNEYTVKLTQMDKYAPTMVVDSRARMSRFWSEENLKERSREPKKERSGDDDFSYSRSGGHGHPQFRQKFSDQGSSKDSTFKYIKYRDSCFGCGKSGQKVKDFPFQACKGKDGMQDQASGSDCSTQLVTFNVPNKHSMSWEGGYYVLKDVVPSFPLERKIDFGINLFPDTKPISIPPYLMDPEELKELKDQLKELLDKGASCFSKIDLRSGYHQLRVKENNIPPTAFQTREDEHVENLRIVSQIIKDLELYAKFRKCELGLVLFMLRMVRKSYLVMFIDWPDWKSVSETPIEAFTQKEDGVLDTKGCRSPIGWFEDGEVTLIGPELVHEAMKKGVMRFGKKVKLSPQYLRPYHILRRIGKIAHELEFFNDLAPVHPIFHVSLLKKCVGDPASIVPLEGLGVKEKLSYEDVVDEIFEHQVRKLRNKEVAFVKVLWRNQIVEGASWRPKQI</sequence>
<dbReference type="InterPro" id="IPR043128">
    <property type="entry name" value="Rev_trsase/Diguanyl_cyclase"/>
</dbReference>
<dbReference type="Proteomes" id="UP001234989">
    <property type="component" value="Chromosome 9"/>
</dbReference>
<organism evidence="3 4">
    <name type="scientific">Solanum verrucosum</name>
    <dbReference type="NCBI Taxonomy" id="315347"/>
    <lineage>
        <taxon>Eukaryota</taxon>
        <taxon>Viridiplantae</taxon>
        <taxon>Streptophyta</taxon>
        <taxon>Embryophyta</taxon>
        <taxon>Tracheophyta</taxon>
        <taxon>Spermatophyta</taxon>
        <taxon>Magnoliopsida</taxon>
        <taxon>eudicotyledons</taxon>
        <taxon>Gunneridae</taxon>
        <taxon>Pentapetalae</taxon>
        <taxon>asterids</taxon>
        <taxon>lamiids</taxon>
        <taxon>Solanales</taxon>
        <taxon>Solanaceae</taxon>
        <taxon>Solanoideae</taxon>
        <taxon>Solaneae</taxon>
        <taxon>Solanum</taxon>
    </lineage>
</organism>
<dbReference type="SUPFAM" id="SSF56672">
    <property type="entry name" value="DNA/RNA polymerases"/>
    <property type="match status" value="1"/>
</dbReference>